<evidence type="ECO:0000313" key="3">
    <source>
        <dbReference type="Proteomes" id="UP000460287"/>
    </source>
</evidence>
<reference evidence="2 3" key="1">
    <citation type="submission" date="2019-08" db="EMBL/GenBank/DDBJ databases">
        <title>In-depth cultivation of the pig gut microbiome towards novel bacterial diversity and tailored functional studies.</title>
        <authorList>
            <person name="Wylensek D."/>
            <person name="Hitch T.C.A."/>
            <person name="Clavel T."/>
        </authorList>
    </citation>
    <scope>NUCLEOTIDE SEQUENCE [LARGE SCALE GENOMIC DNA]</scope>
    <source>
        <strain evidence="2 3">WCA-383-APC-5B</strain>
    </source>
</reference>
<protein>
    <recommendedName>
        <fullName evidence="1">SpaA-like prealbumin fold domain-containing protein</fullName>
    </recommendedName>
</protein>
<dbReference type="Gene3D" id="2.60.40.10">
    <property type="entry name" value="Immunoglobulins"/>
    <property type="match status" value="1"/>
</dbReference>
<dbReference type="SUPFAM" id="SSF49478">
    <property type="entry name" value="Cna protein B-type domain"/>
    <property type="match status" value="1"/>
</dbReference>
<comment type="caution">
    <text evidence="2">The sequence shown here is derived from an EMBL/GenBank/DDBJ whole genome shotgun (WGS) entry which is preliminary data.</text>
</comment>
<accession>A0A7X2T0J1</accession>
<dbReference type="InterPro" id="IPR013783">
    <property type="entry name" value="Ig-like_fold"/>
</dbReference>
<dbReference type="RefSeq" id="WP_154530527.1">
    <property type="nucleotide sequence ID" value="NZ_JAQXTV010000001.1"/>
</dbReference>
<evidence type="ECO:0000313" key="2">
    <source>
        <dbReference type="EMBL" id="MSR90647.1"/>
    </source>
</evidence>
<organism evidence="2 3">
    <name type="scientific">Inconstantimicrobium porci</name>
    <dbReference type="NCBI Taxonomy" id="2652291"/>
    <lineage>
        <taxon>Bacteria</taxon>
        <taxon>Bacillati</taxon>
        <taxon>Bacillota</taxon>
        <taxon>Clostridia</taxon>
        <taxon>Eubacteriales</taxon>
        <taxon>Clostridiaceae</taxon>
        <taxon>Inconstantimicrobium</taxon>
    </lineage>
</organism>
<sequence length="247" mass="28565">MGNDNENSGTEGFDKDNSLNSRYKKGVLIINSYIKQKDSIVPFKVKFRIYRLSGIKPELIYYGVTDDYGKARISSLDFGYYRLIEVVDSKRIKPKYIPWNEFEINNNNLCIHVNIENRNRNANVKYEERKHETIKEEKDSHEYQNLKNNIKGSIIVKSMFKSKTNEPLSGTEFSIFRVTNMKIQLVDSKTTNGNGIAHFTNLYSGKYLIVEKINKNIFNKPVYLNGQVVSLDKDKKDVGVLVINSLK</sequence>
<dbReference type="EMBL" id="VULX01000003">
    <property type="protein sequence ID" value="MSR90647.1"/>
    <property type="molecule type" value="Genomic_DNA"/>
</dbReference>
<keyword evidence="3" id="KW-1185">Reference proteome</keyword>
<dbReference type="Pfam" id="PF17802">
    <property type="entry name" value="SpaA"/>
    <property type="match status" value="1"/>
</dbReference>
<dbReference type="InterPro" id="IPR041033">
    <property type="entry name" value="SpaA_PFL_dom_1"/>
</dbReference>
<proteinExistence type="predicted"/>
<dbReference type="AlphaFoldDB" id="A0A7X2T0J1"/>
<name>A0A7X2T0J1_9CLOT</name>
<gene>
    <name evidence="2" type="ORF">FYJ33_04255</name>
</gene>
<feature type="domain" description="SpaA-like prealbumin fold" evidence="1">
    <location>
        <begin position="162"/>
        <end position="212"/>
    </location>
</feature>
<evidence type="ECO:0000259" key="1">
    <source>
        <dbReference type="Pfam" id="PF17802"/>
    </source>
</evidence>
<dbReference type="Proteomes" id="UP000460287">
    <property type="component" value="Unassembled WGS sequence"/>
</dbReference>